<accession>A0A6G3ZTT5</accession>
<proteinExistence type="predicted"/>
<dbReference type="Gene3D" id="3.20.20.140">
    <property type="entry name" value="Metal-dependent hydrolases"/>
    <property type="match status" value="1"/>
</dbReference>
<dbReference type="GO" id="GO:0006508">
    <property type="term" value="P:proteolysis"/>
    <property type="evidence" value="ECO:0007669"/>
    <property type="project" value="InterPro"/>
</dbReference>
<dbReference type="GO" id="GO:0070573">
    <property type="term" value="F:metallodipeptidase activity"/>
    <property type="evidence" value="ECO:0007669"/>
    <property type="project" value="InterPro"/>
</dbReference>
<comment type="caution">
    <text evidence="1">The sequence shown here is derived from an EMBL/GenBank/DDBJ whole genome shotgun (WGS) entry which is preliminary data.</text>
</comment>
<dbReference type="EMBL" id="JAAIKC010000001">
    <property type="protein sequence ID" value="NEW05626.1"/>
    <property type="molecule type" value="Genomic_DNA"/>
</dbReference>
<dbReference type="CDD" id="cd01301">
    <property type="entry name" value="rDP_like"/>
    <property type="match status" value="1"/>
</dbReference>
<organism evidence="1">
    <name type="scientific">Paenibacillus sp. SYP-B3998</name>
    <dbReference type="NCBI Taxonomy" id="2678564"/>
    <lineage>
        <taxon>Bacteria</taxon>
        <taxon>Bacillati</taxon>
        <taxon>Bacillota</taxon>
        <taxon>Bacilli</taxon>
        <taxon>Bacillales</taxon>
        <taxon>Paenibacillaceae</taxon>
        <taxon>Paenibacillus</taxon>
    </lineage>
</organism>
<protein>
    <submittedName>
        <fullName evidence="1">Membrane dipeptidase</fullName>
    </submittedName>
</protein>
<evidence type="ECO:0000313" key="1">
    <source>
        <dbReference type="EMBL" id="NEW05626.1"/>
    </source>
</evidence>
<gene>
    <name evidence="1" type="ORF">GK047_06275</name>
</gene>
<dbReference type="PANTHER" id="PTHR10443">
    <property type="entry name" value="MICROSOMAL DIPEPTIDASE"/>
    <property type="match status" value="1"/>
</dbReference>
<dbReference type="InterPro" id="IPR008257">
    <property type="entry name" value="Pept_M19"/>
</dbReference>
<dbReference type="PROSITE" id="PS51365">
    <property type="entry name" value="RENAL_DIPEPTIDASE_2"/>
    <property type="match status" value="1"/>
</dbReference>
<dbReference type="InterPro" id="IPR032466">
    <property type="entry name" value="Metal_Hydrolase"/>
</dbReference>
<sequence>MDGHCDALTKLYLNPELNFHKEEVCLEVNYPRLQRAGVKVQCFAIYISEKIQAPSFEHVLQMIDVFHRKILSHKGMAFIQTVSDWLTVEKSDKIGAVLTLEGLDALAGNMTHLRILYHLGVRSIGLTWNYANWAADGVQEPRKGGFTLKGKHMLRELEAMGIIVDVSHLSEKAFWELVELYRRPFIASHSNAGTLCPHPRNLSDEQIKTIIECHGQIGITFVPYFVKSGNSPVQISQLLTHIDHVCSLGGEKHVGFGSDFDGIEQWIVGLEHAGQYENIIEALCKNYKEEQVERFLYGNWRKFMLSHLPK</sequence>
<dbReference type="RefSeq" id="WP_163943718.1">
    <property type="nucleotide sequence ID" value="NZ_JAAIKC010000001.1"/>
</dbReference>
<dbReference type="Pfam" id="PF01244">
    <property type="entry name" value="Peptidase_M19"/>
    <property type="match status" value="1"/>
</dbReference>
<dbReference type="SUPFAM" id="SSF51556">
    <property type="entry name" value="Metallo-dependent hydrolases"/>
    <property type="match status" value="1"/>
</dbReference>
<dbReference type="AlphaFoldDB" id="A0A6G3ZTT5"/>
<reference evidence="1" key="1">
    <citation type="submission" date="2020-02" db="EMBL/GenBank/DDBJ databases">
        <authorList>
            <person name="Shen X.-R."/>
            <person name="Zhang Y.-X."/>
        </authorList>
    </citation>
    <scope>NUCLEOTIDE SEQUENCE</scope>
    <source>
        <strain evidence="1">SYP-B3998</strain>
    </source>
</reference>
<name>A0A6G3ZTT5_9BACL</name>
<dbReference type="PANTHER" id="PTHR10443:SF12">
    <property type="entry name" value="DIPEPTIDASE"/>
    <property type="match status" value="1"/>
</dbReference>